<dbReference type="PANTHER" id="PTHR40277:SF1">
    <property type="entry name" value="BLL5419 PROTEIN"/>
    <property type="match status" value="1"/>
</dbReference>
<keyword evidence="3 7" id="KW-0812">Transmembrane</keyword>
<evidence type="ECO:0000256" key="5">
    <source>
        <dbReference type="ARBA" id="ARBA00023136"/>
    </source>
</evidence>
<evidence type="ECO:0000256" key="1">
    <source>
        <dbReference type="ARBA" id="ARBA00004651"/>
    </source>
</evidence>
<dbReference type="PANTHER" id="PTHR40277">
    <property type="entry name" value="BLL5419 PROTEIN"/>
    <property type="match status" value="1"/>
</dbReference>
<evidence type="ECO:0000256" key="7">
    <source>
        <dbReference type="SAM" id="Phobius"/>
    </source>
</evidence>
<dbReference type="NCBIfam" id="TIGR00374">
    <property type="entry name" value="flippase-like domain"/>
    <property type="match status" value="1"/>
</dbReference>
<keyword evidence="2" id="KW-1003">Cell membrane</keyword>
<keyword evidence="5 7" id="KW-0472">Membrane</keyword>
<organism evidence="8 9">
    <name type="scientific">Limnothrix redekei LRLZ20PSL1</name>
    <dbReference type="NCBI Taxonomy" id="3112953"/>
    <lineage>
        <taxon>Bacteria</taxon>
        <taxon>Bacillati</taxon>
        <taxon>Cyanobacteriota</taxon>
        <taxon>Cyanophyceae</taxon>
        <taxon>Pseudanabaenales</taxon>
        <taxon>Pseudanabaenaceae</taxon>
        <taxon>Limnothrix</taxon>
    </lineage>
</organism>
<dbReference type="InterPro" id="IPR022791">
    <property type="entry name" value="L-PG_synthase/AglD"/>
</dbReference>
<dbReference type="RefSeq" id="WP_393012640.1">
    <property type="nucleotide sequence ID" value="NZ_JAZAQF010000059.1"/>
</dbReference>
<evidence type="ECO:0000313" key="9">
    <source>
        <dbReference type="Proteomes" id="UP001604335"/>
    </source>
</evidence>
<protein>
    <submittedName>
        <fullName evidence="8">Lysylphosphatidylglycerol synthase transmembrane domain-containing protein</fullName>
    </submittedName>
</protein>
<gene>
    <name evidence="8" type="ORF">VPK24_09775</name>
</gene>
<feature type="transmembrane region" description="Helical" evidence="7">
    <location>
        <begin position="177"/>
        <end position="201"/>
    </location>
</feature>
<sequence>MKRWVSIAVSLLILIVIYTRIDFAGLVQVFQQCDPVWMAISLGMVVPLTLLTAWRLQQLMPRARPQGAMPHGTPLPNPASSEDSDRAASPAIESAAVSAATLSFGEANRLILAASVLNMVLPSKMGDLAKSYFMRDRGHLEGSLAFSLVVFEKACDMLSLLVWCGFGLLLYPSKDPLFWIMTLATIGGLVSGVALLSWPAFARSVFAASQRIAPGKMRRKLDRLSGSWQLMHDYFWSDRRQLAIVTLTSIVIWFLHLLQIWFFILALRAFAPFLANLALSPLAILAGLLPLTFAGVGTRDAALILFYQPYFAAPIGAALGLLCTSRYLLPAIGGLPFLGQYLLQLKRWQQPTAGPDQ</sequence>
<reference evidence="9" key="1">
    <citation type="journal article" date="2024" name="Algal Res.">
        <title>Biochemical, toxicological and genomic investigation of a high-biomass producing Limnothrix strain isolated from Italian shallow drinking water reservoir.</title>
        <authorList>
            <person name="Simonazzi M."/>
            <person name="Shishido T.K."/>
            <person name="Delbaje E."/>
            <person name="Wahlsten M."/>
            <person name="Fewer D.P."/>
            <person name="Sivonen K."/>
            <person name="Pezzolesi L."/>
            <person name="Pistocchi R."/>
        </authorList>
    </citation>
    <scope>NUCLEOTIDE SEQUENCE [LARGE SCALE GENOMIC DNA]</scope>
    <source>
        <strain evidence="9">LRLZ20PSL1</strain>
    </source>
</reference>
<comment type="caution">
    <text evidence="8">The sequence shown here is derived from an EMBL/GenBank/DDBJ whole genome shotgun (WGS) entry which is preliminary data.</text>
</comment>
<evidence type="ECO:0000256" key="4">
    <source>
        <dbReference type="ARBA" id="ARBA00022989"/>
    </source>
</evidence>
<feature type="region of interest" description="Disordered" evidence="6">
    <location>
        <begin position="65"/>
        <end position="85"/>
    </location>
</feature>
<feature type="transmembrane region" description="Helical" evidence="7">
    <location>
        <begin position="270"/>
        <end position="289"/>
    </location>
</feature>
<name>A0ABW7CD52_9CYAN</name>
<dbReference type="Proteomes" id="UP001604335">
    <property type="component" value="Unassembled WGS sequence"/>
</dbReference>
<evidence type="ECO:0000256" key="2">
    <source>
        <dbReference type="ARBA" id="ARBA00022475"/>
    </source>
</evidence>
<evidence type="ECO:0000256" key="6">
    <source>
        <dbReference type="SAM" id="MobiDB-lite"/>
    </source>
</evidence>
<proteinExistence type="predicted"/>
<dbReference type="EMBL" id="JAZAQF010000059">
    <property type="protein sequence ID" value="MFG3817923.1"/>
    <property type="molecule type" value="Genomic_DNA"/>
</dbReference>
<feature type="transmembrane region" description="Helical" evidence="7">
    <location>
        <begin position="242"/>
        <end position="264"/>
    </location>
</feature>
<feature type="transmembrane region" description="Helical" evidence="7">
    <location>
        <begin position="301"/>
        <end position="321"/>
    </location>
</feature>
<accession>A0ABW7CD52</accession>
<dbReference type="Pfam" id="PF03706">
    <property type="entry name" value="LPG_synthase_TM"/>
    <property type="match status" value="1"/>
</dbReference>
<evidence type="ECO:0000313" key="8">
    <source>
        <dbReference type="EMBL" id="MFG3817923.1"/>
    </source>
</evidence>
<keyword evidence="4 7" id="KW-1133">Transmembrane helix</keyword>
<keyword evidence="9" id="KW-1185">Reference proteome</keyword>
<feature type="transmembrane region" description="Helical" evidence="7">
    <location>
        <begin position="144"/>
        <end position="171"/>
    </location>
</feature>
<evidence type="ECO:0000256" key="3">
    <source>
        <dbReference type="ARBA" id="ARBA00022692"/>
    </source>
</evidence>
<comment type="subcellular location">
    <subcellularLocation>
        <location evidence="1">Cell membrane</location>
        <topology evidence="1">Multi-pass membrane protein</topology>
    </subcellularLocation>
</comment>
<feature type="transmembrane region" description="Helical" evidence="7">
    <location>
        <begin position="35"/>
        <end position="54"/>
    </location>
</feature>